<evidence type="ECO:0000256" key="11">
    <source>
        <dbReference type="ARBA" id="ARBA00023212"/>
    </source>
</evidence>
<protein>
    <submittedName>
        <fullName evidence="17">Uncharacterized protein</fullName>
    </submittedName>
</protein>
<dbReference type="GO" id="GO:0007018">
    <property type="term" value="P:microtubule-based movement"/>
    <property type="evidence" value="ECO:0007669"/>
    <property type="project" value="InterPro"/>
</dbReference>
<dbReference type="VEuPathDB" id="VectorBase:AATE013039"/>
<keyword evidence="8" id="KW-0175">Coiled coil</keyword>
<dbReference type="Pfam" id="PF18199">
    <property type="entry name" value="Dynein_C"/>
    <property type="match status" value="1"/>
</dbReference>
<dbReference type="GO" id="GO:0045505">
    <property type="term" value="F:dynein intermediate chain binding"/>
    <property type="evidence" value="ECO:0007669"/>
    <property type="project" value="InterPro"/>
</dbReference>
<dbReference type="FunFam" id="1.10.8.1220:FF:000001">
    <property type="entry name" value="Dynein axonemal heavy chain 5"/>
    <property type="match status" value="1"/>
</dbReference>
<keyword evidence="5" id="KW-0547">Nucleotide-binding</keyword>
<reference evidence="17" key="1">
    <citation type="submission" date="2022-08" db="UniProtKB">
        <authorList>
            <consortium name="EnsemblMetazoa"/>
        </authorList>
    </citation>
    <scope>IDENTIFICATION</scope>
    <source>
        <strain evidence="17">EBRO</strain>
    </source>
</reference>
<keyword evidence="10" id="KW-0505">Motor protein</keyword>
<sequence>MALKLERARTLVDNLAGERVRWLQTRDGLVDGHRRLLGDSLLAAGFLTYLGPVELVARASIVNQWSVDLETQEVPFTGRFSLTAFFYEPNVLIRWHENGLPPDEFSAENATILMQSARTAWIVDPQEEAQRWLLEELGSEVTLVDFDEEICESTVLETFHRHVPLVVENVNQRNVHELDDVFVLQEVASSNCGKCREGKRAHVVFLVSREPLPLPGAIVKRVNQLSFVLGADGLETKMLGLLVGSENPSLEERKVAQQEAILRNKQTLADLEEQILRLLNESQTPLLEDEELYRVLESSRVTFATVSSDLVQAEQARQEIEASREVYRPCAARAALLFLVLGELRRINALYRYSLGWYKGLFLVSLERSGRVQQVAERKRRIDEYHTYNVFRNVCRGLFDYDRKLFAFYMCIRLLFAEEAMSAREYHFLVNGARTVDRTEQMENPCRGWLTEAHWDQLTDLDRLPGFHGIVESFAELPEDWHRWYLSPVAERTPLPATWEVNLKMFQKYLIVRCLRMDRIENCIEQFTREQLGAKFVHVAATSSLTDAFRESSPHTPVLLLLRGASNPERSVGRLRRRAHPSTMDGFECISMAEGCLESFVALLKHCIAKESWLYVASCHLSERFLKQLPRVVAFLRQVNPNSKFRLWLDSEPHVALPASVLESCIKLAYEEPKGIKHHMGSLYEDLAEERFKKASVTLKQTETTYKRLLFSLAFLHGLLLERNNFLQLGWLEPVHFVANDFGLAESLLVYGLEKLPVKKVNDPRIQRGKARSVDAILEDDFHGLGLTGDVQEEQQHDSTPWQFIKGAILEMCYGAQIGPDWDRRIYDTYVEELFQPRLLALPTGSPSTHGWFRLPRDGTYQTYVDFIAGQLPDRDGIEVFGQHENANIKYLASRSGYMLQMLARLAAVAAVAPTHPQQQRQTGQDSGRQAISDLLSTLPVYLSLESALRIVGSGANTRTPISDAMLAEVRSYNSLLARVRLDVNCALQTLSGATDDPSGRWTRLIDALHQNSVPEGWRQGGEGLERRTSLADWVLQLRESVQYFRRWTETGQLPAEIVLGRFTNPARFLNAVLQHYANVNHVPFAEVRWSFTMFATPKPLERIPIEEGFIAWGLLLENGSWDWEKQTLAVPDILETMCPMPPIAFRPTRMAKEEEESASCTPSHFLCPLFHGSRRGEDSYVLAIPLAVGEGQDAKGWTRYNTALLLKA</sequence>
<keyword evidence="4" id="KW-0493">Microtubule</keyword>
<dbReference type="Gene3D" id="1.10.8.1220">
    <property type="match status" value="1"/>
</dbReference>
<name>A0A182J7V8_ANOAO</name>
<dbReference type="InterPro" id="IPR043160">
    <property type="entry name" value="Dynein_C_barrel"/>
</dbReference>
<dbReference type="PANTHER" id="PTHR45703">
    <property type="entry name" value="DYNEIN HEAVY CHAIN"/>
    <property type="match status" value="1"/>
</dbReference>
<dbReference type="Gene3D" id="1.20.1270.280">
    <property type="match status" value="1"/>
</dbReference>
<dbReference type="Pfam" id="PF18198">
    <property type="entry name" value="AAA_lid_11"/>
    <property type="match status" value="1"/>
</dbReference>
<dbReference type="GO" id="GO:0008569">
    <property type="term" value="F:minus-end-directed microtubule motor activity"/>
    <property type="evidence" value="ECO:0007669"/>
    <property type="project" value="InterPro"/>
</dbReference>
<dbReference type="Gene3D" id="3.40.50.300">
    <property type="entry name" value="P-loop containing nucleotide triphosphate hydrolases"/>
    <property type="match status" value="1"/>
</dbReference>
<dbReference type="InterPro" id="IPR027417">
    <property type="entry name" value="P-loop_NTPase"/>
</dbReference>
<evidence type="ECO:0000259" key="15">
    <source>
        <dbReference type="Pfam" id="PF18198"/>
    </source>
</evidence>
<feature type="domain" description="Dynein heavy chain AAA lid" evidence="15">
    <location>
        <begin position="796"/>
        <end position="887"/>
    </location>
</feature>
<dbReference type="InterPro" id="IPR041228">
    <property type="entry name" value="Dynein_C"/>
</dbReference>
<dbReference type="InterPro" id="IPR042219">
    <property type="entry name" value="AAA_lid_11_sf"/>
</dbReference>
<keyword evidence="7" id="KW-0243">Dynein</keyword>
<evidence type="ECO:0000256" key="12">
    <source>
        <dbReference type="ARBA" id="ARBA00023273"/>
    </source>
</evidence>
<organism evidence="17">
    <name type="scientific">Anopheles atroparvus</name>
    <name type="common">European mosquito</name>
    <dbReference type="NCBI Taxonomy" id="41427"/>
    <lineage>
        <taxon>Eukaryota</taxon>
        <taxon>Metazoa</taxon>
        <taxon>Ecdysozoa</taxon>
        <taxon>Arthropoda</taxon>
        <taxon>Hexapoda</taxon>
        <taxon>Insecta</taxon>
        <taxon>Pterygota</taxon>
        <taxon>Neoptera</taxon>
        <taxon>Endopterygota</taxon>
        <taxon>Diptera</taxon>
        <taxon>Nematocera</taxon>
        <taxon>Culicoidea</taxon>
        <taxon>Culicidae</taxon>
        <taxon>Anophelinae</taxon>
        <taxon>Anopheles</taxon>
    </lineage>
</organism>
<keyword evidence="12" id="KW-0966">Cell projection</keyword>
<proteinExistence type="inferred from homology"/>
<dbReference type="GO" id="GO:0005930">
    <property type="term" value="C:axoneme"/>
    <property type="evidence" value="ECO:0007669"/>
    <property type="project" value="UniProtKB-SubCell"/>
</dbReference>
<comment type="similarity">
    <text evidence="2">Belongs to the dynein heavy chain family.</text>
</comment>
<dbReference type="Pfam" id="PF03028">
    <property type="entry name" value="Dynein_heavy"/>
    <property type="match status" value="1"/>
</dbReference>
<dbReference type="Gene3D" id="3.10.490.20">
    <property type="match status" value="1"/>
</dbReference>
<keyword evidence="11" id="KW-0206">Cytoskeleton</keyword>
<evidence type="ECO:0000256" key="8">
    <source>
        <dbReference type="ARBA" id="ARBA00023054"/>
    </source>
</evidence>
<dbReference type="EnsemblMetazoa" id="AATE013039-RA">
    <property type="protein sequence ID" value="AATE013039-PA.1"/>
    <property type="gene ID" value="AATE013039"/>
</dbReference>
<evidence type="ECO:0000256" key="2">
    <source>
        <dbReference type="ARBA" id="ARBA00008887"/>
    </source>
</evidence>
<keyword evidence="6" id="KW-0067">ATP-binding</keyword>
<dbReference type="Pfam" id="PF12781">
    <property type="entry name" value="AAA_9"/>
    <property type="match status" value="1"/>
</dbReference>
<evidence type="ECO:0000259" key="14">
    <source>
        <dbReference type="Pfam" id="PF12781"/>
    </source>
</evidence>
<dbReference type="InterPro" id="IPR004273">
    <property type="entry name" value="Dynein_heavy_D6_P-loop"/>
</dbReference>
<dbReference type="PANTHER" id="PTHR45703:SF36">
    <property type="entry name" value="DYNEIN HEAVY CHAIN, CYTOPLASMIC"/>
    <property type="match status" value="1"/>
</dbReference>
<dbReference type="InterPro" id="IPR041658">
    <property type="entry name" value="AAA_lid_11"/>
</dbReference>
<dbReference type="GO" id="GO:0005524">
    <property type="term" value="F:ATP binding"/>
    <property type="evidence" value="ECO:0007669"/>
    <property type="project" value="UniProtKB-KW"/>
</dbReference>
<dbReference type="GO" id="GO:0005874">
    <property type="term" value="C:microtubule"/>
    <property type="evidence" value="ECO:0007669"/>
    <property type="project" value="UniProtKB-KW"/>
</dbReference>
<evidence type="ECO:0000256" key="4">
    <source>
        <dbReference type="ARBA" id="ARBA00022701"/>
    </source>
</evidence>
<evidence type="ECO:0000259" key="13">
    <source>
        <dbReference type="Pfam" id="PF03028"/>
    </source>
</evidence>
<feature type="domain" description="Dynein heavy chain ATP-binding dynein motor region" evidence="14">
    <location>
        <begin position="94"/>
        <end position="303"/>
    </location>
</feature>
<keyword evidence="9" id="KW-0969">Cilium</keyword>
<dbReference type="Gene3D" id="1.20.920.20">
    <property type="match status" value="2"/>
</dbReference>
<evidence type="ECO:0000256" key="3">
    <source>
        <dbReference type="ARBA" id="ARBA00022490"/>
    </source>
</evidence>
<evidence type="ECO:0000256" key="6">
    <source>
        <dbReference type="ARBA" id="ARBA00022840"/>
    </source>
</evidence>
<evidence type="ECO:0000313" key="17">
    <source>
        <dbReference type="EnsemblMetazoa" id="AATE013039-PA.1"/>
    </source>
</evidence>
<dbReference type="Gene3D" id="1.10.8.720">
    <property type="entry name" value="Region D6 of dynein motor"/>
    <property type="match status" value="1"/>
</dbReference>
<keyword evidence="3" id="KW-0963">Cytoplasm</keyword>
<feature type="domain" description="Dynein heavy chain C-terminal" evidence="16">
    <location>
        <begin position="921"/>
        <end position="1207"/>
    </location>
</feature>
<evidence type="ECO:0000256" key="5">
    <source>
        <dbReference type="ARBA" id="ARBA00022741"/>
    </source>
</evidence>
<dbReference type="STRING" id="41427.A0A182J7V8"/>
<dbReference type="InterPro" id="IPR035706">
    <property type="entry name" value="AAA_9"/>
</dbReference>
<evidence type="ECO:0000259" key="16">
    <source>
        <dbReference type="Pfam" id="PF18199"/>
    </source>
</evidence>
<accession>A0A182J7V8</accession>
<dbReference type="InterPro" id="IPR026983">
    <property type="entry name" value="DHC"/>
</dbReference>
<dbReference type="AlphaFoldDB" id="A0A182J7V8"/>
<evidence type="ECO:0000256" key="9">
    <source>
        <dbReference type="ARBA" id="ARBA00023069"/>
    </source>
</evidence>
<feature type="domain" description="Dynein heavy chain region D6 P-loop" evidence="13">
    <location>
        <begin position="554"/>
        <end position="668"/>
    </location>
</feature>
<evidence type="ECO:0000256" key="1">
    <source>
        <dbReference type="ARBA" id="ARBA00004430"/>
    </source>
</evidence>
<evidence type="ECO:0000256" key="7">
    <source>
        <dbReference type="ARBA" id="ARBA00023017"/>
    </source>
</evidence>
<dbReference type="GO" id="GO:0030286">
    <property type="term" value="C:dynein complex"/>
    <property type="evidence" value="ECO:0007669"/>
    <property type="project" value="UniProtKB-KW"/>
</dbReference>
<comment type="subcellular location">
    <subcellularLocation>
        <location evidence="1">Cytoplasm</location>
        <location evidence="1">Cytoskeleton</location>
        <location evidence="1">Cilium axoneme</location>
    </subcellularLocation>
</comment>
<evidence type="ECO:0000256" key="10">
    <source>
        <dbReference type="ARBA" id="ARBA00023175"/>
    </source>
</evidence>
<dbReference type="GO" id="GO:0051959">
    <property type="term" value="F:dynein light intermediate chain binding"/>
    <property type="evidence" value="ECO:0007669"/>
    <property type="project" value="InterPro"/>
</dbReference>